<evidence type="ECO:0000313" key="2">
    <source>
        <dbReference type="EMBL" id="QII88618.2"/>
    </source>
</evidence>
<gene>
    <name evidence="2" type="primary">O174L</name>
</gene>
<organismHost>
    <name type="scientific">Phacochoerus aethiopicus</name>
    <name type="common">Warthog</name>
    <dbReference type="NCBI Taxonomy" id="85517"/>
</organismHost>
<organism evidence="2 3">
    <name type="scientific">African swine fever virus</name>
    <name type="common">ASFV</name>
    <dbReference type="NCBI Taxonomy" id="10497"/>
    <lineage>
        <taxon>Viruses</taxon>
        <taxon>Varidnaviria</taxon>
        <taxon>Bamfordvirae</taxon>
        <taxon>Nucleocytoviricota</taxon>
        <taxon>Pokkesviricetes</taxon>
        <taxon>Asfuvirales</taxon>
        <taxon>Asfarviridae</taxon>
        <taxon>Asfivirus</taxon>
        <taxon>Asfivirus haemorrhagiae</taxon>
    </lineage>
</organism>
<organismHost>
    <name type="scientific">Ornithodoros moubata</name>
    <name type="common">Soft tick</name>
    <name type="synonym">Argasid tick</name>
    <dbReference type="NCBI Taxonomy" id="6938"/>
</organismHost>
<organismHost>
    <name type="scientific">Potamochoerus larvatus</name>
    <name type="common">Bushpig</name>
    <dbReference type="NCBI Taxonomy" id="273792"/>
</organismHost>
<feature type="transmembrane region" description="Helical" evidence="1">
    <location>
        <begin position="128"/>
        <end position="149"/>
    </location>
</feature>
<organismHost>
    <name type="scientific">Ornithodoros</name>
    <name type="common">relapsing fever ticks</name>
    <dbReference type="NCBI Taxonomy" id="6937"/>
</organismHost>
<evidence type="ECO:0000313" key="3">
    <source>
        <dbReference type="Proteomes" id="UP000501719"/>
    </source>
</evidence>
<reference evidence="2 3" key="1">
    <citation type="submission" date="2019-10" db="EMBL/GenBank/DDBJ databases">
        <authorList>
            <person name="Ndlovu S.S."/>
        </authorList>
    </citation>
    <scope>NUCLEOTIDE SEQUENCE [LARGE SCALE GENOMIC DNA]</scope>
    <source>
        <strain evidence="2">Zaire</strain>
    </source>
</reference>
<keyword evidence="1" id="KW-1133">Transmembrane helix</keyword>
<feature type="transmembrane region" description="Helical" evidence="1">
    <location>
        <begin position="7"/>
        <end position="24"/>
    </location>
</feature>
<dbReference type="EMBL" id="MN630494">
    <property type="protein sequence ID" value="QII88618.2"/>
    <property type="molecule type" value="Genomic_DNA"/>
</dbReference>
<sequence length="174" mass="21559">MYTFFTYAIRIPYFFIMFFFSTVFQRYYGLFFIYSILFYLIFLFFYRGSNSYQIRNGARTMQYCVWLFLGYGRTKIKLLRVFFPFNTKHTLSFSADFYRKRKILYANVGQDVFYKFFFWNNITKIHVIMHFLFASYATNSNVVFCYNFYMLSIIFKRKSGAYVIYNFFSLYMRY</sequence>
<organismHost>
    <name type="scientific">Phacochoerus africanus</name>
    <name type="common">Warthog</name>
    <dbReference type="NCBI Taxonomy" id="41426"/>
</organismHost>
<dbReference type="Proteomes" id="UP000501719">
    <property type="component" value="Segment"/>
</dbReference>
<keyword evidence="1" id="KW-0472">Membrane</keyword>
<organismHost>
    <name type="scientific">Sus scrofa</name>
    <name type="common">Pig</name>
    <dbReference type="NCBI Taxonomy" id="9823"/>
</organismHost>
<evidence type="ECO:0000256" key="1">
    <source>
        <dbReference type="SAM" id="Phobius"/>
    </source>
</evidence>
<keyword evidence="1" id="KW-0812">Transmembrane</keyword>
<accession>A0A6G7KTC6</accession>
<feature type="transmembrane region" description="Helical" evidence="1">
    <location>
        <begin position="30"/>
        <end position="46"/>
    </location>
</feature>
<name>A0A6G7KTC6_ASF</name>
<proteinExistence type="predicted"/>
<protein>
    <submittedName>
        <fullName evidence="2">PO174L</fullName>
    </submittedName>
</protein>